<sequence>MDFRTLNIGILKLYKLVFFVFGTIGNFLFIHLIIRKKKLQSRTSILQCFQCVFHLFCLVGLLFCELVATGSTFTRRECFNRIGFYVFFQAAQCMIMVVIVLDILIFVKFPIWYRSISSVNYIILTLTPVVLFSFATAVSGYLSTNDDNIQSCAPPFVFNTTASIIYKYLFVFFSFLVFITYVILIKSFHQRSNSNQSSLRTVKRLQLSVVIYVFTWLFSQILSLIVMNFSLNLVDGGILFVHINFLICLSYSNTFYVTMWRSKEYRDQFYSIWRPKLMQQIDVTSASPVLRLANNNFT</sequence>
<dbReference type="GO" id="GO:0004930">
    <property type="term" value="F:G protein-coupled receptor activity"/>
    <property type="evidence" value="ECO:0007669"/>
    <property type="project" value="InterPro"/>
</dbReference>
<protein>
    <submittedName>
        <fullName evidence="8">G_PROTEIN_RECEP_F1_2 domain-containing protein</fullName>
    </submittedName>
</protein>
<dbReference type="PANTHER" id="PTHR23360">
    <property type="entry name" value="G-PROTEIN COUPLED RECEPTORS FAMILY 1 PROFILE DOMAIN-CONTAINING PROTEIN-RELATED"/>
    <property type="match status" value="1"/>
</dbReference>
<keyword evidence="4 5" id="KW-0472">Membrane</keyword>
<dbReference type="WBParaSite" id="Csp11.Scaffold410.g1057.t1">
    <property type="protein sequence ID" value="Csp11.Scaffold410.g1057.t1"/>
    <property type="gene ID" value="Csp11.Scaffold410.g1057"/>
</dbReference>
<dbReference type="InterPro" id="IPR019424">
    <property type="entry name" value="7TM_GPCR_Srsx"/>
</dbReference>
<feature type="transmembrane region" description="Helical" evidence="5">
    <location>
        <begin position="46"/>
        <end position="70"/>
    </location>
</feature>
<dbReference type="PANTHER" id="PTHR23360:SF17">
    <property type="entry name" value="G-PROTEIN COUPLED RECEPTORS FAMILY 1 PROFILE DOMAIN-CONTAINING PROTEIN"/>
    <property type="match status" value="1"/>
</dbReference>
<keyword evidence="7" id="KW-1185">Reference proteome</keyword>
<dbReference type="InterPro" id="IPR000276">
    <property type="entry name" value="GPCR_Rhodpsn"/>
</dbReference>
<dbReference type="eggNOG" id="ENOG502TH64">
    <property type="taxonomic scope" value="Eukaryota"/>
</dbReference>
<organism evidence="7 8">
    <name type="scientific">Caenorhabditis tropicalis</name>
    <dbReference type="NCBI Taxonomy" id="1561998"/>
    <lineage>
        <taxon>Eukaryota</taxon>
        <taxon>Metazoa</taxon>
        <taxon>Ecdysozoa</taxon>
        <taxon>Nematoda</taxon>
        <taxon>Chromadorea</taxon>
        <taxon>Rhabditida</taxon>
        <taxon>Rhabditina</taxon>
        <taxon>Rhabditomorpha</taxon>
        <taxon>Rhabditoidea</taxon>
        <taxon>Rhabditidae</taxon>
        <taxon>Peloderinae</taxon>
        <taxon>Caenorhabditis</taxon>
    </lineage>
</organism>
<dbReference type="Pfam" id="PF10320">
    <property type="entry name" value="7TM_GPCR_Srsx"/>
    <property type="match status" value="1"/>
</dbReference>
<feature type="transmembrane region" description="Helical" evidence="5">
    <location>
        <begin position="82"/>
        <end position="107"/>
    </location>
</feature>
<evidence type="ECO:0000256" key="1">
    <source>
        <dbReference type="ARBA" id="ARBA00004370"/>
    </source>
</evidence>
<feature type="transmembrane region" description="Helical" evidence="5">
    <location>
        <begin position="13"/>
        <end position="34"/>
    </location>
</feature>
<feature type="transmembrane region" description="Helical" evidence="5">
    <location>
        <begin position="238"/>
        <end position="258"/>
    </location>
</feature>
<reference evidence="8" key="1">
    <citation type="submission" date="2016-11" db="UniProtKB">
        <authorList>
            <consortium name="WormBaseParasite"/>
        </authorList>
    </citation>
    <scope>IDENTIFICATION</scope>
</reference>
<evidence type="ECO:0000256" key="4">
    <source>
        <dbReference type="ARBA" id="ARBA00023136"/>
    </source>
</evidence>
<proteinExistence type="predicted"/>
<keyword evidence="2 5" id="KW-0812">Transmembrane</keyword>
<evidence type="ECO:0000256" key="3">
    <source>
        <dbReference type="ARBA" id="ARBA00022989"/>
    </source>
</evidence>
<evidence type="ECO:0000256" key="5">
    <source>
        <dbReference type="SAM" id="Phobius"/>
    </source>
</evidence>
<dbReference type="InterPro" id="IPR017452">
    <property type="entry name" value="GPCR_Rhodpsn_7TM"/>
</dbReference>
<dbReference type="SMART" id="SM01381">
    <property type="entry name" value="7TM_GPCR_Srsx"/>
    <property type="match status" value="1"/>
</dbReference>
<dbReference type="CDD" id="cd00637">
    <property type="entry name" value="7tm_classA_rhodopsin-like"/>
    <property type="match status" value="1"/>
</dbReference>
<evidence type="ECO:0000313" key="7">
    <source>
        <dbReference type="Proteomes" id="UP000095282"/>
    </source>
</evidence>
<feature type="transmembrane region" description="Helical" evidence="5">
    <location>
        <begin position="164"/>
        <end position="184"/>
    </location>
</feature>
<evidence type="ECO:0000313" key="8">
    <source>
        <dbReference type="WBParaSite" id="Csp11.Scaffold410.g1057.t1"/>
    </source>
</evidence>
<evidence type="ECO:0000259" key="6">
    <source>
        <dbReference type="PROSITE" id="PS50262"/>
    </source>
</evidence>
<dbReference type="SUPFAM" id="SSF81321">
    <property type="entry name" value="Family A G protein-coupled receptor-like"/>
    <property type="match status" value="1"/>
</dbReference>
<feature type="transmembrane region" description="Helical" evidence="5">
    <location>
        <begin position="205"/>
        <end position="226"/>
    </location>
</feature>
<dbReference type="InterPro" id="IPR047130">
    <property type="entry name" value="7TM_GPCR_Srsx_nematod"/>
</dbReference>
<comment type="subcellular location">
    <subcellularLocation>
        <location evidence="1">Membrane</location>
    </subcellularLocation>
</comment>
<dbReference type="PROSITE" id="PS50262">
    <property type="entry name" value="G_PROTEIN_RECEP_F1_2"/>
    <property type="match status" value="1"/>
</dbReference>
<name>A0A1I7SZQ6_9PELO</name>
<accession>A0A1I7SZQ6</accession>
<dbReference type="STRING" id="1561998.A0A1I7SZQ6"/>
<feature type="transmembrane region" description="Helical" evidence="5">
    <location>
        <begin position="119"/>
        <end position="144"/>
    </location>
</feature>
<dbReference type="AlphaFoldDB" id="A0A1I7SZQ6"/>
<keyword evidence="3 5" id="KW-1133">Transmembrane helix</keyword>
<evidence type="ECO:0000256" key="2">
    <source>
        <dbReference type="ARBA" id="ARBA00022692"/>
    </source>
</evidence>
<dbReference type="Proteomes" id="UP000095282">
    <property type="component" value="Unplaced"/>
</dbReference>
<dbReference type="Gene3D" id="1.20.1070.10">
    <property type="entry name" value="Rhodopsin 7-helix transmembrane proteins"/>
    <property type="match status" value="1"/>
</dbReference>
<feature type="domain" description="G-protein coupled receptors family 1 profile" evidence="6">
    <location>
        <begin position="25"/>
        <end position="225"/>
    </location>
</feature>
<dbReference type="GO" id="GO:0016020">
    <property type="term" value="C:membrane"/>
    <property type="evidence" value="ECO:0007669"/>
    <property type="project" value="UniProtKB-SubCell"/>
</dbReference>